<reference evidence="1" key="1">
    <citation type="submission" date="2020-06" db="EMBL/GenBank/DDBJ databases">
        <authorList>
            <person name="Li T."/>
            <person name="Hu X."/>
            <person name="Zhang T."/>
            <person name="Song X."/>
            <person name="Zhang H."/>
            <person name="Dai N."/>
            <person name="Sheng W."/>
            <person name="Hou X."/>
            <person name="Wei L."/>
        </authorList>
    </citation>
    <scope>NUCLEOTIDE SEQUENCE</scope>
    <source>
        <strain evidence="1">G02</strain>
        <tissue evidence="1">Leaf</tissue>
    </source>
</reference>
<dbReference type="AlphaFoldDB" id="A0AAW2IXT5"/>
<proteinExistence type="predicted"/>
<organism evidence="1">
    <name type="scientific">Sesamum radiatum</name>
    <name type="common">Black benniseed</name>
    <dbReference type="NCBI Taxonomy" id="300843"/>
    <lineage>
        <taxon>Eukaryota</taxon>
        <taxon>Viridiplantae</taxon>
        <taxon>Streptophyta</taxon>
        <taxon>Embryophyta</taxon>
        <taxon>Tracheophyta</taxon>
        <taxon>Spermatophyta</taxon>
        <taxon>Magnoliopsida</taxon>
        <taxon>eudicotyledons</taxon>
        <taxon>Gunneridae</taxon>
        <taxon>Pentapetalae</taxon>
        <taxon>asterids</taxon>
        <taxon>lamiids</taxon>
        <taxon>Lamiales</taxon>
        <taxon>Pedaliaceae</taxon>
        <taxon>Sesamum</taxon>
    </lineage>
</organism>
<sequence length="49" mass="5123">MDRVVSSCELTGTGSLASQVADRELAGCELARSRIGLVAGCELARSRAR</sequence>
<name>A0AAW2IXT5_SESRA</name>
<comment type="caution">
    <text evidence="1">The sequence shown here is derived from an EMBL/GenBank/DDBJ whole genome shotgun (WGS) entry which is preliminary data.</text>
</comment>
<gene>
    <name evidence="1" type="ORF">Sradi_7136100</name>
</gene>
<accession>A0AAW2IXT5</accession>
<dbReference type="EMBL" id="JACGWJ010000909">
    <property type="protein sequence ID" value="KAL0286937.1"/>
    <property type="molecule type" value="Genomic_DNA"/>
</dbReference>
<protein>
    <submittedName>
        <fullName evidence="1">Uncharacterized protein</fullName>
    </submittedName>
</protein>
<reference evidence="1" key="2">
    <citation type="journal article" date="2024" name="Plant">
        <title>Genomic evolution and insights into agronomic trait innovations of Sesamum species.</title>
        <authorList>
            <person name="Miao H."/>
            <person name="Wang L."/>
            <person name="Qu L."/>
            <person name="Liu H."/>
            <person name="Sun Y."/>
            <person name="Le M."/>
            <person name="Wang Q."/>
            <person name="Wei S."/>
            <person name="Zheng Y."/>
            <person name="Lin W."/>
            <person name="Duan Y."/>
            <person name="Cao H."/>
            <person name="Xiong S."/>
            <person name="Wang X."/>
            <person name="Wei L."/>
            <person name="Li C."/>
            <person name="Ma Q."/>
            <person name="Ju M."/>
            <person name="Zhao R."/>
            <person name="Li G."/>
            <person name="Mu C."/>
            <person name="Tian Q."/>
            <person name="Mei H."/>
            <person name="Zhang T."/>
            <person name="Gao T."/>
            <person name="Zhang H."/>
        </authorList>
    </citation>
    <scope>NUCLEOTIDE SEQUENCE</scope>
    <source>
        <strain evidence="1">G02</strain>
    </source>
</reference>
<evidence type="ECO:0000313" key="1">
    <source>
        <dbReference type="EMBL" id="KAL0286937.1"/>
    </source>
</evidence>